<keyword evidence="4" id="KW-0804">Transcription</keyword>
<dbReference type="RefSeq" id="WP_381217852.1">
    <property type="nucleotide sequence ID" value="NZ_JBHSPC010000093.1"/>
</dbReference>
<dbReference type="InterPro" id="IPR000847">
    <property type="entry name" value="LysR_HTH_N"/>
</dbReference>
<name>A0ABW0XXU7_9ACTN</name>
<keyword evidence="2" id="KW-0805">Transcription regulation</keyword>
<dbReference type="InterPro" id="IPR036390">
    <property type="entry name" value="WH_DNA-bd_sf"/>
</dbReference>
<dbReference type="InterPro" id="IPR036388">
    <property type="entry name" value="WH-like_DNA-bd_sf"/>
</dbReference>
<reference evidence="7" key="1">
    <citation type="journal article" date="2019" name="Int. J. Syst. Evol. Microbiol.">
        <title>The Global Catalogue of Microorganisms (GCM) 10K type strain sequencing project: providing services to taxonomists for standard genome sequencing and annotation.</title>
        <authorList>
            <consortium name="The Broad Institute Genomics Platform"/>
            <consortium name="The Broad Institute Genome Sequencing Center for Infectious Disease"/>
            <person name="Wu L."/>
            <person name="Ma J."/>
        </authorList>
    </citation>
    <scope>NUCLEOTIDE SEQUENCE [LARGE SCALE GENOMIC DNA]</scope>
    <source>
        <strain evidence="7">JCM 13852</strain>
    </source>
</reference>
<dbReference type="Pfam" id="PF00126">
    <property type="entry name" value="HTH_1"/>
    <property type="match status" value="1"/>
</dbReference>
<evidence type="ECO:0000313" key="7">
    <source>
        <dbReference type="Proteomes" id="UP001596183"/>
    </source>
</evidence>
<dbReference type="SUPFAM" id="SSF46785">
    <property type="entry name" value="Winged helix' DNA-binding domain"/>
    <property type="match status" value="1"/>
</dbReference>
<organism evidence="6 7">
    <name type="scientific">Streptomyces incanus</name>
    <dbReference type="NCBI Taxonomy" id="887453"/>
    <lineage>
        <taxon>Bacteria</taxon>
        <taxon>Bacillati</taxon>
        <taxon>Actinomycetota</taxon>
        <taxon>Actinomycetes</taxon>
        <taxon>Kitasatosporales</taxon>
        <taxon>Streptomycetaceae</taxon>
        <taxon>Streptomyces</taxon>
    </lineage>
</organism>
<evidence type="ECO:0000259" key="5">
    <source>
        <dbReference type="PROSITE" id="PS50931"/>
    </source>
</evidence>
<dbReference type="Gene3D" id="1.10.10.10">
    <property type="entry name" value="Winged helix-like DNA-binding domain superfamily/Winged helix DNA-binding domain"/>
    <property type="match status" value="1"/>
</dbReference>
<comment type="similarity">
    <text evidence="1">Belongs to the LysR transcriptional regulatory family.</text>
</comment>
<dbReference type="EMBL" id="JBHSPC010000093">
    <property type="protein sequence ID" value="MFC5673676.1"/>
    <property type="molecule type" value="Genomic_DNA"/>
</dbReference>
<sequence>MQSLTGAARDLGIHQSTLVIQINHIERDLGQPLLERAERGMVMKLTRFGKRVITAARKIPAGGAQGHEMIAS</sequence>
<dbReference type="PANTHER" id="PTHR30346">
    <property type="entry name" value="TRANSCRIPTIONAL DUAL REGULATOR HCAR-RELATED"/>
    <property type="match status" value="1"/>
</dbReference>
<comment type="caution">
    <text evidence="6">The sequence shown here is derived from an EMBL/GenBank/DDBJ whole genome shotgun (WGS) entry which is preliminary data.</text>
</comment>
<evidence type="ECO:0000256" key="4">
    <source>
        <dbReference type="ARBA" id="ARBA00023163"/>
    </source>
</evidence>
<accession>A0ABW0XXU7</accession>
<protein>
    <submittedName>
        <fullName evidence="6">LysR family transcriptional regulator</fullName>
    </submittedName>
</protein>
<evidence type="ECO:0000313" key="6">
    <source>
        <dbReference type="EMBL" id="MFC5673676.1"/>
    </source>
</evidence>
<dbReference type="PROSITE" id="PS50931">
    <property type="entry name" value="HTH_LYSR"/>
    <property type="match status" value="1"/>
</dbReference>
<dbReference type="Proteomes" id="UP001596183">
    <property type="component" value="Unassembled WGS sequence"/>
</dbReference>
<gene>
    <name evidence="6" type="ORF">ACFP2V_27365</name>
</gene>
<feature type="domain" description="HTH lysR-type" evidence="5">
    <location>
        <begin position="1"/>
        <end position="44"/>
    </location>
</feature>
<keyword evidence="7" id="KW-1185">Reference proteome</keyword>
<keyword evidence="3" id="KW-0238">DNA-binding</keyword>
<evidence type="ECO:0000256" key="1">
    <source>
        <dbReference type="ARBA" id="ARBA00009437"/>
    </source>
</evidence>
<dbReference type="PANTHER" id="PTHR30346:SF30">
    <property type="entry name" value="SMALL NEUTRAL PROTEASE REGULATORY PROTEIN"/>
    <property type="match status" value="1"/>
</dbReference>
<evidence type="ECO:0000256" key="2">
    <source>
        <dbReference type="ARBA" id="ARBA00023015"/>
    </source>
</evidence>
<evidence type="ECO:0000256" key="3">
    <source>
        <dbReference type="ARBA" id="ARBA00023125"/>
    </source>
</evidence>
<proteinExistence type="inferred from homology"/>